<protein>
    <submittedName>
        <fullName evidence="2">Uncharacterized protein</fullName>
    </submittedName>
</protein>
<dbReference type="Proteomes" id="UP000249341">
    <property type="component" value="Unassembled WGS sequence"/>
</dbReference>
<proteinExistence type="predicted"/>
<sequence length="74" mass="7739">MESVVLVLSMQQPPGHDASNVMIIGAAILILLALRFIARSLQPVVEVIKSAAAMGLAVLLTVAALVLVVMSLFL</sequence>
<reference evidence="2 3" key="1">
    <citation type="submission" date="2018-06" db="EMBL/GenBank/DDBJ databases">
        <title>Genomic Encyclopedia of Type Strains, Phase III (KMG-III): the genomes of soil and plant-associated and newly described type strains.</title>
        <authorList>
            <person name="Whitman W."/>
        </authorList>
    </citation>
    <scope>NUCLEOTIDE SEQUENCE [LARGE SCALE GENOMIC DNA]</scope>
    <source>
        <strain evidence="2 3">CGMCC 4.7090</strain>
    </source>
</reference>
<gene>
    <name evidence="2" type="ORF">B0I29_12942</name>
</gene>
<keyword evidence="3" id="KW-1185">Reference proteome</keyword>
<keyword evidence="1" id="KW-0472">Membrane</keyword>
<evidence type="ECO:0000313" key="2">
    <source>
        <dbReference type="EMBL" id="RAK26006.1"/>
    </source>
</evidence>
<evidence type="ECO:0000256" key="1">
    <source>
        <dbReference type="SAM" id="Phobius"/>
    </source>
</evidence>
<feature type="transmembrane region" description="Helical" evidence="1">
    <location>
        <begin position="20"/>
        <end position="38"/>
    </location>
</feature>
<dbReference type="EMBL" id="QLMJ01000029">
    <property type="protein sequence ID" value="RAK26006.1"/>
    <property type="molecule type" value="Genomic_DNA"/>
</dbReference>
<dbReference type="RefSeq" id="WP_146617079.1">
    <property type="nucleotide sequence ID" value="NZ_JACHWI010000002.1"/>
</dbReference>
<accession>A0A327Z5M6</accession>
<comment type="caution">
    <text evidence="2">The sequence shown here is derived from an EMBL/GenBank/DDBJ whole genome shotgun (WGS) entry which is preliminary data.</text>
</comment>
<feature type="transmembrane region" description="Helical" evidence="1">
    <location>
        <begin position="50"/>
        <end position="73"/>
    </location>
</feature>
<keyword evidence="1" id="KW-1133">Transmembrane helix</keyword>
<organism evidence="2 3">
    <name type="scientific">Actinoplanes lutulentus</name>
    <dbReference type="NCBI Taxonomy" id="1287878"/>
    <lineage>
        <taxon>Bacteria</taxon>
        <taxon>Bacillati</taxon>
        <taxon>Actinomycetota</taxon>
        <taxon>Actinomycetes</taxon>
        <taxon>Micromonosporales</taxon>
        <taxon>Micromonosporaceae</taxon>
        <taxon>Actinoplanes</taxon>
    </lineage>
</organism>
<name>A0A327Z5M6_9ACTN</name>
<dbReference type="AlphaFoldDB" id="A0A327Z5M6"/>
<keyword evidence="1" id="KW-0812">Transmembrane</keyword>
<evidence type="ECO:0000313" key="3">
    <source>
        <dbReference type="Proteomes" id="UP000249341"/>
    </source>
</evidence>